<dbReference type="InterPro" id="IPR041164">
    <property type="entry name" value="LDcluster4"/>
</dbReference>
<dbReference type="Pfam" id="PF18306">
    <property type="entry name" value="LDcluster4"/>
    <property type="match status" value="1"/>
</dbReference>
<dbReference type="EMBL" id="FXTD01000003">
    <property type="protein sequence ID" value="SMO53057.1"/>
    <property type="molecule type" value="Genomic_DNA"/>
</dbReference>
<name>A0A521C0T9_9EURY</name>
<dbReference type="OrthoDB" id="9570at2157"/>
<gene>
    <name evidence="1" type="ORF">SAMN06264867_103220</name>
</gene>
<protein>
    <recommendedName>
        <fullName evidence="3">TIGR00725 family protein</fullName>
    </recommendedName>
</protein>
<evidence type="ECO:0000313" key="1">
    <source>
        <dbReference type="EMBL" id="SMO53057.1"/>
    </source>
</evidence>
<sequence>MRVSVIGGGSIPPDTAAVAEELGAELAERGHAVVCGGLGGVMEAVCRGAHEARDGDETRRRDETGDGAETIGILPTDRRADANPYVTTPIATGLGHARNALVVMNGDAAIAVNGGPGTLSEIGLALAHGRAVAGLDTHDVAGVEAVASPAAAVDHVEAAVGTVSSP</sequence>
<dbReference type="GO" id="GO:0005829">
    <property type="term" value="C:cytosol"/>
    <property type="evidence" value="ECO:0007669"/>
    <property type="project" value="TreeGrafter"/>
</dbReference>
<dbReference type="RefSeq" id="WP_142985981.1">
    <property type="nucleotide sequence ID" value="NZ_FXTD01000003.1"/>
</dbReference>
<proteinExistence type="predicted"/>
<keyword evidence="2" id="KW-1185">Reference proteome</keyword>
<dbReference type="Gene3D" id="3.40.50.450">
    <property type="match status" value="1"/>
</dbReference>
<dbReference type="PANTHER" id="PTHR43393">
    <property type="entry name" value="CYTOKININ RIBOSIDE 5'-MONOPHOSPHATE PHOSPHORIBOHYDROLASE"/>
    <property type="match status" value="1"/>
</dbReference>
<organism evidence="1 2">
    <name type="scientific">Halorubrum cibi</name>
    <dbReference type="NCBI Taxonomy" id="413815"/>
    <lineage>
        <taxon>Archaea</taxon>
        <taxon>Methanobacteriati</taxon>
        <taxon>Methanobacteriota</taxon>
        <taxon>Stenosarchaea group</taxon>
        <taxon>Halobacteria</taxon>
        <taxon>Halobacteriales</taxon>
        <taxon>Haloferacaceae</taxon>
        <taxon>Halorubrum</taxon>
    </lineage>
</organism>
<dbReference type="PANTHER" id="PTHR43393:SF3">
    <property type="entry name" value="LYSINE DECARBOXYLASE-LIKE PROTEIN"/>
    <property type="match status" value="1"/>
</dbReference>
<reference evidence="1 2" key="1">
    <citation type="submission" date="2017-05" db="EMBL/GenBank/DDBJ databases">
        <authorList>
            <person name="Varghese N."/>
            <person name="Submissions S."/>
        </authorList>
    </citation>
    <scope>NUCLEOTIDE SEQUENCE [LARGE SCALE GENOMIC DNA]</scope>
    <source>
        <strain evidence="1 2">DSM 19504</strain>
    </source>
</reference>
<dbReference type="SUPFAM" id="SSF102405">
    <property type="entry name" value="MCP/YpsA-like"/>
    <property type="match status" value="1"/>
</dbReference>
<dbReference type="Proteomes" id="UP000319712">
    <property type="component" value="Unassembled WGS sequence"/>
</dbReference>
<dbReference type="InterPro" id="IPR052341">
    <property type="entry name" value="LOG_family_nucleotidases"/>
</dbReference>
<dbReference type="AlphaFoldDB" id="A0A521C0T9"/>
<evidence type="ECO:0008006" key="3">
    <source>
        <dbReference type="Google" id="ProtNLM"/>
    </source>
</evidence>
<accession>A0A521C0T9</accession>
<evidence type="ECO:0000313" key="2">
    <source>
        <dbReference type="Proteomes" id="UP000319712"/>
    </source>
</evidence>